<dbReference type="EC" id="2.1.2.10" evidence="2 8"/>
<dbReference type="RefSeq" id="XP_025365005.1">
    <property type="nucleotide sequence ID" value="XM_025505051.1"/>
</dbReference>
<dbReference type="AlphaFoldDB" id="A0A316V2I5"/>
<dbReference type="FunFam" id="2.40.30.110:FF:000002">
    <property type="entry name" value="Aminomethyltransferase"/>
    <property type="match status" value="1"/>
</dbReference>
<dbReference type="PANTHER" id="PTHR43757">
    <property type="entry name" value="AMINOMETHYLTRANSFERASE"/>
    <property type="match status" value="1"/>
</dbReference>
<comment type="catalytic activity">
    <reaction evidence="6 8">
        <text>N(6)-[(R)-S(8)-aminomethyldihydrolipoyl]-L-lysyl-[protein] + (6S)-5,6,7,8-tetrahydrofolate = N(6)-[(R)-dihydrolipoyl]-L-lysyl-[protein] + (6R)-5,10-methylene-5,6,7,8-tetrahydrofolate + NH4(+)</text>
        <dbReference type="Rhea" id="RHEA:16945"/>
        <dbReference type="Rhea" id="RHEA-COMP:10475"/>
        <dbReference type="Rhea" id="RHEA-COMP:10492"/>
        <dbReference type="ChEBI" id="CHEBI:15636"/>
        <dbReference type="ChEBI" id="CHEBI:28938"/>
        <dbReference type="ChEBI" id="CHEBI:57453"/>
        <dbReference type="ChEBI" id="CHEBI:83100"/>
        <dbReference type="ChEBI" id="CHEBI:83143"/>
        <dbReference type="EC" id="2.1.2.10"/>
    </reaction>
</comment>
<dbReference type="EMBL" id="KZ819662">
    <property type="protein sequence ID" value="PWN30393.1"/>
    <property type="molecule type" value="Genomic_DNA"/>
</dbReference>
<dbReference type="SUPFAM" id="SSF103025">
    <property type="entry name" value="Folate-binding domain"/>
    <property type="match status" value="1"/>
</dbReference>
<dbReference type="FunFam" id="3.30.70.1400:FF:000001">
    <property type="entry name" value="Aminomethyltransferase"/>
    <property type="match status" value="1"/>
</dbReference>
<evidence type="ECO:0000259" key="9">
    <source>
        <dbReference type="Pfam" id="PF01571"/>
    </source>
</evidence>
<dbReference type="InterPro" id="IPR029043">
    <property type="entry name" value="GcvT/YgfZ_C"/>
</dbReference>
<keyword evidence="8" id="KW-0496">Mitochondrion</keyword>
<evidence type="ECO:0000256" key="4">
    <source>
        <dbReference type="ARBA" id="ARBA00022679"/>
    </source>
</evidence>
<keyword evidence="8" id="KW-0809">Transit peptide</keyword>
<organism evidence="11 12">
    <name type="scientific">Jaminaea rosea</name>
    <dbReference type="NCBI Taxonomy" id="1569628"/>
    <lineage>
        <taxon>Eukaryota</taxon>
        <taxon>Fungi</taxon>
        <taxon>Dikarya</taxon>
        <taxon>Basidiomycota</taxon>
        <taxon>Ustilaginomycotina</taxon>
        <taxon>Exobasidiomycetes</taxon>
        <taxon>Microstromatales</taxon>
        <taxon>Microstromatales incertae sedis</taxon>
        <taxon>Jaminaea</taxon>
    </lineage>
</organism>
<keyword evidence="12" id="KW-1185">Reference proteome</keyword>
<dbReference type="OrthoDB" id="10263536at2759"/>
<feature type="domain" description="GCVT N-terminal" evidence="9">
    <location>
        <begin position="67"/>
        <end position="328"/>
    </location>
</feature>
<dbReference type="PANTHER" id="PTHR43757:SF2">
    <property type="entry name" value="AMINOMETHYLTRANSFERASE, MITOCHONDRIAL"/>
    <property type="match status" value="1"/>
</dbReference>
<evidence type="ECO:0000256" key="2">
    <source>
        <dbReference type="ARBA" id="ARBA00012616"/>
    </source>
</evidence>
<evidence type="ECO:0000313" key="12">
    <source>
        <dbReference type="Proteomes" id="UP000245884"/>
    </source>
</evidence>
<comment type="subcellular location">
    <subcellularLocation>
        <location evidence="8">Mitochondrion</location>
    </subcellularLocation>
</comment>
<dbReference type="Pfam" id="PF01571">
    <property type="entry name" value="GCV_T"/>
    <property type="match status" value="1"/>
</dbReference>
<evidence type="ECO:0000313" key="11">
    <source>
        <dbReference type="EMBL" id="PWN30393.1"/>
    </source>
</evidence>
<feature type="binding site" evidence="7">
    <location>
        <position position="265"/>
    </location>
    <ligand>
        <name>substrate</name>
    </ligand>
</feature>
<dbReference type="NCBIfam" id="NF001567">
    <property type="entry name" value="PRK00389.1"/>
    <property type="match status" value="1"/>
</dbReference>
<comment type="subunit">
    <text evidence="8">The glycine cleavage system is composed of four proteins: P, T, L and H.</text>
</comment>
<evidence type="ECO:0000256" key="7">
    <source>
        <dbReference type="PIRSR" id="PIRSR006487-1"/>
    </source>
</evidence>
<dbReference type="InterPro" id="IPR006223">
    <property type="entry name" value="GcvT"/>
</dbReference>
<dbReference type="Pfam" id="PF08669">
    <property type="entry name" value="GCV_T_C"/>
    <property type="match status" value="1"/>
</dbReference>
<dbReference type="GO" id="GO:0005960">
    <property type="term" value="C:glycine cleavage complex"/>
    <property type="evidence" value="ECO:0007669"/>
    <property type="project" value="InterPro"/>
</dbReference>
<dbReference type="InterPro" id="IPR027266">
    <property type="entry name" value="TrmE/GcvT-like"/>
</dbReference>
<evidence type="ECO:0000256" key="1">
    <source>
        <dbReference type="ARBA" id="ARBA00008609"/>
    </source>
</evidence>
<keyword evidence="3 8" id="KW-0032">Aminotransferase</keyword>
<dbReference type="PIRSF" id="PIRSF006487">
    <property type="entry name" value="GcvT"/>
    <property type="match status" value="1"/>
</dbReference>
<dbReference type="NCBIfam" id="TIGR00528">
    <property type="entry name" value="gcvT"/>
    <property type="match status" value="1"/>
</dbReference>
<evidence type="ECO:0000256" key="8">
    <source>
        <dbReference type="RuleBase" id="RU003981"/>
    </source>
</evidence>
<dbReference type="GO" id="GO:0004047">
    <property type="term" value="F:aminomethyltransferase activity"/>
    <property type="evidence" value="ECO:0007669"/>
    <property type="project" value="UniProtKB-EC"/>
</dbReference>
<dbReference type="Gene3D" id="3.30.70.1400">
    <property type="entry name" value="Aminomethyltransferase beta-barrel domains"/>
    <property type="match status" value="1"/>
</dbReference>
<evidence type="ECO:0000256" key="3">
    <source>
        <dbReference type="ARBA" id="ARBA00022576"/>
    </source>
</evidence>
<dbReference type="Proteomes" id="UP000245884">
    <property type="component" value="Unassembled WGS sequence"/>
</dbReference>
<gene>
    <name evidence="11" type="ORF">BDZ90DRAFT_229417</name>
</gene>
<reference evidence="11 12" key="1">
    <citation type="journal article" date="2018" name="Mol. Biol. Evol.">
        <title>Broad Genomic Sampling Reveals a Smut Pathogenic Ancestry of the Fungal Clade Ustilaginomycotina.</title>
        <authorList>
            <person name="Kijpornyongpan T."/>
            <person name="Mondo S.J."/>
            <person name="Barry K."/>
            <person name="Sandor L."/>
            <person name="Lee J."/>
            <person name="Lipzen A."/>
            <person name="Pangilinan J."/>
            <person name="LaButti K."/>
            <person name="Hainaut M."/>
            <person name="Henrissat B."/>
            <person name="Grigoriev I.V."/>
            <person name="Spatafora J.W."/>
            <person name="Aime M.C."/>
        </authorList>
    </citation>
    <scope>NUCLEOTIDE SEQUENCE [LARGE SCALE GENOMIC DNA]</scope>
    <source>
        <strain evidence="11 12">MCA 5214</strain>
    </source>
</reference>
<evidence type="ECO:0000256" key="6">
    <source>
        <dbReference type="ARBA" id="ARBA00047665"/>
    </source>
</evidence>
<dbReference type="STRING" id="1569628.A0A316V2I5"/>
<sequence>MRPFAAVFLRSAARRCQSIASSPAASARLAPNARLAPPLSSSSSPLPRCFSTTRTTCADSSARKTVLHDYHVQQGGKMVSFGGYSMPLTYSSLSQVASHHHTRSQASLFDVSHMVQHHFEGPGAADFLKWLTPSSLKKLPDHQGTLSVLLNFGGGILDDTVITKISDEKYYVVTNAGRREEDLKWLQERLADWRGEKKGGEVKHTVLENQGLVALQGPKAAEVLAQHTDVELSKLTFGKTAYATVAGVPDCHIARGGYTGEDGFEISIAPEQTVKVTEALVGTKPTALAGLAARDSLRLEAGMCLYGHDLDETTTPSEGGLAWVVSKDRRTSADFIGAERVLKDIKEGPQRRRVGLVVDGAPAREGAKLFAATESREQVGVVTSGIPSPTLGKNIAMAYVANGLHKKGTELEVEVRGKRRLAVVEKMPFVENKFYRG</sequence>
<protein>
    <recommendedName>
        <fullName evidence="2 8">Aminomethyltransferase</fullName>
        <ecNumber evidence="2 8">2.1.2.10</ecNumber>
    </recommendedName>
    <alternativeName>
        <fullName evidence="5 8">Glycine cleavage system T protein</fullName>
    </alternativeName>
</protein>
<comment type="function">
    <text evidence="8">The glycine cleavage system catalyzes the degradation of glycine.</text>
</comment>
<dbReference type="GO" id="GO:0008483">
    <property type="term" value="F:transaminase activity"/>
    <property type="evidence" value="ECO:0007669"/>
    <property type="project" value="UniProtKB-KW"/>
</dbReference>
<dbReference type="Gene3D" id="3.30.1360.120">
    <property type="entry name" value="Probable tRNA modification gtpase trme, domain 1"/>
    <property type="match status" value="1"/>
</dbReference>
<proteinExistence type="inferred from homology"/>
<evidence type="ECO:0000256" key="5">
    <source>
        <dbReference type="ARBA" id="ARBA00031395"/>
    </source>
</evidence>
<dbReference type="InterPro" id="IPR013977">
    <property type="entry name" value="GcvT_C"/>
</dbReference>
<dbReference type="Gene3D" id="2.40.30.110">
    <property type="entry name" value="Aminomethyltransferase beta-barrel domains"/>
    <property type="match status" value="1"/>
</dbReference>
<keyword evidence="4 8" id="KW-0808">Transferase</keyword>
<dbReference type="Gene3D" id="4.10.1250.10">
    <property type="entry name" value="Aminomethyltransferase fragment"/>
    <property type="match status" value="1"/>
</dbReference>
<dbReference type="SUPFAM" id="SSF101790">
    <property type="entry name" value="Aminomethyltransferase beta-barrel domain"/>
    <property type="match status" value="1"/>
</dbReference>
<name>A0A316V2I5_9BASI</name>
<comment type="similarity">
    <text evidence="1 8">Belongs to the GcvT family.</text>
</comment>
<dbReference type="InterPro" id="IPR006222">
    <property type="entry name" value="GCVT_N"/>
</dbReference>
<evidence type="ECO:0000259" key="10">
    <source>
        <dbReference type="Pfam" id="PF08669"/>
    </source>
</evidence>
<dbReference type="InterPro" id="IPR028896">
    <property type="entry name" value="GcvT/YgfZ/DmdA"/>
</dbReference>
<feature type="domain" description="Aminomethyltransferase C-terminal" evidence="10">
    <location>
        <begin position="351"/>
        <end position="430"/>
    </location>
</feature>
<accession>A0A316V2I5</accession>
<dbReference type="GeneID" id="37026874"/>
<dbReference type="GO" id="GO:0005739">
    <property type="term" value="C:mitochondrion"/>
    <property type="evidence" value="ECO:0007669"/>
    <property type="project" value="UniProtKB-SubCell"/>
</dbReference>
<dbReference type="GO" id="GO:0006546">
    <property type="term" value="P:glycine catabolic process"/>
    <property type="evidence" value="ECO:0007669"/>
    <property type="project" value="InterPro"/>
</dbReference>